<dbReference type="WBParaSite" id="HDID_0001121401-mRNA-1">
    <property type="protein sequence ID" value="HDID_0001121401-mRNA-1"/>
    <property type="gene ID" value="HDID_0001121401"/>
</dbReference>
<dbReference type="STRING" id="6216.A0A0R3SZL8"/>
<sequence>MTKCTSEFVDEEDLFDNSELYRKLGSAPVPTKPVHLLKNAFKKSMYRLTDETKKLVLHNVYNDKVYRIGINVNDVTFVDTLNLLYVYVGPGSSDNEKANVWSQADKFLKDKNMPYKSIAVFNAGTYCEGFEEIWDDAKH</sequence>
<dbReference type="SUPFAM" id="SSF55753">
    <property type="entry name" value="Actin depolymerizing proteins"/>
    <property type="match status" value="1"/>
</dbReference>
<proteinExistence type="predicted"/>
<evidence type="ECO:0000313" key="2">
    <source>
        <dbReference type="Proteomes" id="UP000274504"/>
    </source>
</evidence>
<dbReference type="OrthoDB" id="6272762at2759"/>
<dbReference type="AlphaFoldDB" id="A0A0R3SZL8"/>
<reference evidence="3" key="1">
    <citation type="submission" date="2017-02" db="UniProtKB">
        <authorList>
            <consortium name="WormBaseParasite"/>
        </authorList>
    </citation>
    <scope>IDENTIFICATION</scope>
</reference>
<dbReference type="Proteomes" id="UP000274504">
    <property type="component" value="Unassembled WGS sequence"/>
</dbReference>
<organism evidence="3">
    <name type="scientific">Hymenolepis diminuta</name>
    <name type="common">Rat tapeworm</name>
    <dbReference type="NCBI Taxonomy" id="6216"/>
    <lineage>
        <taxon>Eukaryota</taxon>
        <taxon>Metazoa</taxon>
        <taxon>Spiralia</taxon>
        <taxon>Lophotrochozoa</taxon>
        <taxon>Platyhelminthes</taxon>
        <taxon>Cestoda</taxon>
        <taxon>Eucestoda</taxon>
        <taxon>Cyclophyllidea</taxon>
        <taxon>Hymenolepididae</taxon>
        <taxon>Hymenolepis</taxon>
    </lineage>
</organism>
<dbReference type="Gene3D" id="3.40.20.10">
    <property type="entry name" value="Severin"/>
    <property type="match status" value="1"/>
</dbReference>
<protein>
    <submittedName>
        <fullName evidence="3">Aminopeptidase</fullName>
    </submittedName>
</protein>
<reference evidence="1 2" key="2">
    <citation type="submission" date="2018-11" db="EMBL/GenBank/DDBJ databases">
        <authorList>
            <consortium name="Pathogen Informatics"/>
        </authorList>
    </citation>
    <scope>NUCLEOTIDE SEQUENCE [LARGE SCALE GENOMIC DNA]</scope>
</reference>
<name>A0A0R3SZL8_HYMDI</name>
<accession>A0A0R3SZL8</accession>
<dbReference type="EMBL" id="UYSG01012927">
    <property type="protein sequence ID" value="VDL65109.1"/>
    <property type="molecule type" value="Genomic_DNA"/>
</dbReference>
<evidence type="ECO:0000313" key="1">
    <source>
        <dbReference type="EMBL" id="VDL65109.1"/>
    </source>
</evidence>
<gene>
    <name evidence="1" type="ORF">HDID_LOCUS11211</name>
</gene>
<evidence type="ECO:0000313" key="3">
    <source>
        <dbReference type="WBParaSite" id="HDID_0001121401-mRNA-1"/>
    </source>
</evidence>
<dbReference type="InterPro" id="IPR029006">
    <property type="entry name" value="ADF-H/Gelsolin-like_dom_sf"/>
</dbReference>